<evidence type="ECO:0000313" key="3">
    <source>
        <dbReference type="Proteomes" id="UP000256964"/>
    </source>
</evidence>
<sequence>MNANNLNAQGLPPQHLGPPTQIPPAPPLCGEARLHAFAHHSFPNGAPLEASEPYGDHHRLAQLGRSMLTAAYAQACMATVSGAALQAHIDATLPAFVDRWVSAYGWRHQVYGAPGGTDTGAPYETRKIFETYAGAIVAQPTLGPPALFAWIQLLVNTP</sequence>
<dbReference type="EMBL" id="KZ857449">
    <property type="protein sequence ID" value="RDX44491.1"/>
    <property type="molecule type" value="Genomic_DNA"/>
</dbReference>
<keyword evidence="3" id="KW-1185">Reference proteome</keyword>
<proteinExistence type="predicted"/>
<dbReference type="AlphaFoldDB" id="A0A371CW40"/>
<name>A0A371CW40_9APHY</name>
<reference evidence="2 3" key="1">
    <citation type="journal article" date="2018" name="Biotechnol. Biofuels">
        <title>Integrative visual omics of the white-rot fungus Polyporus brumalis exposes the biotechnological potential of its oxidative enzymes for delignifying raw plant biomass.</title>
        <authorList>
            <person name="Miyauchi S."/>
            <person name="Rancon A."/>
            <person name="Drula E."/>
            <person name="Hage H."/>
            <person name="Chaduli D."/>
            <person name="Favel A."/>
            <person name="Grisel S."/>
            <person name="Henrissat B."/>
            <person name="Herpoel-Gimbert I."/>
            <person name="Ruiz-Duenas F.J."/>
            <person name="Chevret D."/>
            <person name="Hainaut M."/>
            <person name="Lin J."/>
            <person name="Wang M."/>
            <person name="Pangilinan J."/>
            <person name="Lipzen A."/>
            <person name="Lesage-Meessen L."/>
            <person name="Navarro D."/>
            <person name="Riley R."/>
            <person name="Grigoriev I.V."/>
            <person name="Zhou S."/>
            <person name="Raouche S."/>
            <person name="Rosso M.N."/>
        </authorList>
    </citation>
    <scope>NUCLEOTIDE SEQUENCE [LARGE SCALE GENOMIC DNA]</scope>
    <source>
        <strain evidence="2 3">BRFM 1820</strain>
    </source>
</reference>
<protein>
    <submittedName>
        <fullName evidence="2">Uncharacterized protein</fullName>
    </submittedName>
</protein>
<dbReference type="STRING" id="139420.A0A371CW40"/>
<evidence type="ECO:0000313" key="2">
    <source>
        <dbReference type="EMBL" id="RDX44491.1"/>
    </source>
</evidence>
<gene>
    <name evidence="2" type="ORF">OH76DRAFT_1409064</name>
</gene>
<feature type="region of interest" description="Disordered" evidence="1">
    <location>
        <begin position="1"/>
        <end position="22"/>
    </location>
</feature>
<evidence type="ECO:0000256" key="1">
    <source>
        <dbReference type="SAM" id="MobiDB-lite"/>
    </source>
</evidence>
<organism evidence="2 3">
    <name type="scientific">Lentinus brumalis</name>
    <dbReference type="NCBI Taxonomy" id="2498619"/>
    <lineage>
        <taxon>Eukaryota</taxon>
        <taxon>Fungi</taxon>
        <taxon>Dikarya</taxon>
        <taxon>Basidiomycota</taxon>
        <taxon>Agaricomycotina</taxon>
        <taxon>Agaricomycetes</taxon>
        <taxon>Polyporales</taxon>
        <taxon>Polyporaceae</taxon>
        <taxon>Lentinus</taxon>
    </lineage>
</organism>
<accession>A0A371CW40</accession>
<dbReference type="Proteomes" id="UP000256964">
    <property type="component" value="Unassembled WGS sequence"/>
</dbReference>
<dbReference type="OrthoDB" id="2392202at2759"/>